<keyword evidence="2" id="KW-1185">Reference proteome</keyword>
<name>A0ABR0AXX9_9CRUS</name>
<protein>
    <submittedName>
        <fullName evidence="1">Uncharacterized protein</fullName>
    </submittedName>
</protein>
<dbReference type="EMBL" id="JAOYFB010000039">
    <property type="protein sequence ID" value="KAK4029991.1"/>
    <property type="molecule type" value="Genomic_DNA"/>
</dbReference>
<organism evidence="1 2">
    <name type="scientific">Daphnia magna</name>
    <dbReference type="NCBI Taxonomy" id="35525"/>
    <lineage>
        <taxon>Eukaryota</taxon>
        <taxon>Metazoa</taxon>
        <taxon>Ecdysozoa</taxon>
        <taxon>Arthropoda</taxon>
        <taxon>Crustacea</taxon>
        <taxon>Branchiopoda</taxon>
        <taxon>Diplostraca</taxon>
        <taxon>Cladocera</taxon>
        <taxon>Anomopoda</taxon>
        <taxon>Daphniidae</taxon>
        <taxon>Daphnia</taxon>
    </lineage>
</organism>
<comment type="caution">
    <text evidence="1">The sequence shown here is derived from an EMBL/GenBank/DDBJ whole genome shotgun (WGS) entry which is preliminary data.</text>
</comment>
<dbReference type="Proteomes" id="UP001234178">
    <property type="component" value="Unassembled WGS sequence"/>
</dbReference>
<gene>
    <name evidence="1" type="ORF">OUZ56_022949</name>
</gene>
<accession>A0ABR0AXX9</accession>
<evidence type="ECO:0000313" key="1">
    <source>
        <dbReference type="EMBL" id="KAK4029991.1"/>
    </source>
</evidence>
<sequence length="95" mass="11002">MSKALKLDVILMKIEIVHGKWNVYLKRETGNVDKIAASAISPQIHKRVNHSLIAVKCERNKMAVFCETAVHFIEQEQMKRLKGKEVRDKYHFIVA</sequence>
<reference evidence="1 2" key="1">
    <citation type="journal article" date="2023" name="Nucleic Acids Res.">
        <title>The hologenome of Daphnia magna reveals possible DNA methylation and microbiome-mediated evolution of the host genome.</title>
        <authorList>
            <person name="Chaturvedi A."/>
            <person name="Li X."/>
            <person name="Dhandapani V."/>
            <person name="Marshall H."/>
            <person name="Kissane S."/>
            <person name="Cuenca-Cambronero M."/>
            <person name="Asole G."/>
            <person name="Calvet F."/>
            <person name="Ruiz-Romero M."/>
            <person name="Marangio P."/>
            <person name="Guigo R."/>
            <person name="Rago D."/>
            <person name="Mirbahai L."/>
            <person name="Eastwood N."/>
            <person name="Colbourne J.K."/>
            <person name="Zhou J."/>
            <person name="Mallon E."/>
            <person name="Orsini L."/>
        </authorList>
    </citation>
    <scope>NUCLEOTIDE SEQUENCE [LARGE SCALE GENOMIC DNA]</scope>
    <source>
        <strain evidence="1">LRV0_1</strain>
    </source>
</reference>
<evidence type="ECO:0000313" key="2">
    <source>
        <dbReference type="Proteomes" id="UP001234178"/>
    </source>
</evidence>
<proteinExistence type="predicted"/>